<dbReference type="EC" id="5.1.3.15" evidence="4"/>
<dbReference type="InterPro" id="IPR014718">
    <property type="entry name" value="GH-type_carb-bd"/>
</dbReference>
<dbReference type="Gene3D" id="2.70.98.10">
    <property type="match status" value="1"/>
</dbReference>
<evidence type="ECO:0000256" key="5">
    <source>
        <dbReference type="PIRSR" id="PIRSR016020-1"/>
    </source>
</evidence>
<dbReference type="GO" id="GO:0030246">
    <property type="term" value="F:carbohydrate binding"/>
    <property type="evidence" value="ECO:0007669"/>
    <property type="project" value="UniProtKB-UniRule"/>
</dbReference>
<feature type="active site" evidence="5">
    <location>
        <position position="274"/>
    </location>
</feature>
<dbReference type="KEGG" id="htr:EPV75_11735"/>
<feature type="active site" evidence="5">
    <location>
        <position position="171"/>
    </location>
</feature>
<reference evidence="6 7" key="1">
    <citation type="journal article" date="2018" name="Environ. Microbiol.">
        <title>Genomes of ubiquitous marine and hypersaline Hydrogenovibrio, Thiomicrorhabdus and Thiomicrospira spp. encode a diversity of mechanisms to sustain chemolithoautotrophy in heterogeneous environments.</title>
        <authorList>
            <person name="Scott K.M."/>
            <person name="Williams J."/>
            <person name="Porter C.M.B."/>
            <person name="Russel S."/>
            <person name="Harmer T.L."/>
            <person name="Paul J.H."/>
            <person name="Antonen K.M."/>
            <person name="Bridges M.K."/>
            <person name="Camper G.J."/>
            <person name="Campla C.K."/>
            <person name="Casella L.G."/>
            <person name="Chase E."/>
            <person name="Conrad J.W."/>
            <person name="Cruz M.C."/>
            <person name="Dunlap D.S."/>
            <person name="Duran L."/>
            <person name="Fahsbender E.M."/>
            <person name="Goldsmith D.B."/>
            <person name="Keeley R.F."/>
            <person name="Kondoff M.R."/>
            <person name="Kussy B.I."/>
            <person name="Lane M.K."/>
            <person name="Lawler S."/>
            <person name="Leigh B.A."/>
            <person name="Lewis C."/>
            <person name="Lostal L.M."/>
            <person name="Marking D."/>
            <person name="Mancera P.A."/>
            <person name="McClenthan E.C."/>
            <person name="McIntyre E.A."/>
            <person name="Mine J.A."/>
            <person name="Modi S."/>
            <person name="Moore B.D."/>
            <person name="Morgan W.A."/>
            <person name="Nelson K.M."/>
            <person name="Nguyen K.N."/>
            <person name="Ogburn N."/>
            <person name="Parrino D.G."/>
            <person name="Pedapudi A.D."/>
            <person name="Pelham R.P."/>
            <person name="Preece A.M."/>
            <person name="Rampersad E.A."/>
            <person name="Richardson J.C."/>
            <person name="Rodgers C.M."/>
            <person name="Schaffer B.L."/>
            <person name="Sheridan N.E."/>
            <person name="Solone M.R."/>
            <person name="Staley Z.R."/>
            <person name="Tabuchi M."/>
            <person name="Waide R.J."/>
            <person name="Wanjugi P.W."/>
            <person name="Young S."/>
            <person name="Clum A."/>
            <person name="Daum C."/>
            <person name="Huntemann M."/>
            <person name="Ivanova N."/>
            <person name="Kyrpides N."/>
            <person name="Mikhailova N."/>
            <person name="Palaniappan K."/>
            <person name="Pillay M."/>
            <person name="Reddy T.B.K."/>
            <person name="Shapiro N."/>
            <person name="Stamatis D."/>
            <person name="Varghese N."/>
            <person name="Woyke T."/>
            <person name="Boden R."/>
            <person name="Freyermuth S.K."/>
            <person name="Kerfeld C.A."/>
        </authorList>
    </citation>
    <scope>NUCLEOTIDE SEQUENCE [LARGE SCALE GENOMIC DNA]</scope>
    <source>
        <strain evidence="6 7">JR-2</strain>
    </source>
</reference>
<evidence type="ECO:0000256" key="4">
    <source>
        <dbReference type="PIRNR" id="PIRNR016020"/>
    </source>
</evidence>
<accession>A0A410H5S7</accession>
<proteinExistence type="inferred from homology"/>
<evidence type="ECO:0000256" key="2">
    <source>
        <dbReference type="ARBA" id="ARBA00005866"/>
    </source>
</evidence>
<evidence type="ECO:0000313" key="7">
    <source>
        <dbReference type="Proteomes" id="UP000285478"/>
    </source>
</evidence>
<keyword evidence="7" id="KW-1185">Reference proteome</keyword>
<dbReference type="Pfam" id="PF01263">
    <property type="entry name" value="Aldose_epim"/>
    <property type="match status" value="1"/>
</dbReference>
<dbReference type="InterPro" id="IPR025532">
    <property type="entry name" value="G6P_1-epimerase"/>
</dbReference>
<evidence type="ECO:0000313" key="6">
    <source>
        <dbReference type="EMBL" id="QAB16281.1"/>
    </source>
</evidence>
<dbReference type="Proteomes" id="UP000285478">
    <property type="component" value="Chromosome"/>
</dbReference>
<dbReference type="GO" id="GO:0047938">
    <property type="term" value="F:glucose-6-phosphate 1-epimerase activity"/>
    <property type="evidence" value="ECO:0007669"/>
    <property type="project" value="UniProtKB-UniRule"/>
</dbReference>
<dbReference type="InterPro" id="IPR011013">
    <property type="entry name" value="Gal_mutarotase_sf_dom"/>
</dbReference>
<dbReference type="EMBL" id="CP035033">
    <property type="protein sequence ID" value="QAB16281.1"/>
    <property type="molecule type" value="Genomic_DNA"/>
</dbReference>
<comment type="catalytic activity">
    <reaction evidence="1">
        <text>alpha-D-glucose 6-phosphate = beta-D-glucose 6-phosphate</text>
        <dbReference type="Rhea" id="RHEA:16249"/>
        <dbReference type="ChEBI" id="CHEBI:58225"/>
        <dbReference type="ChEBI" id="CHEBI:58247"/>
        <dbReference type="EC" id="5.1.3.15"/>
    </reaction>
</comment>
<dbReference type="InterPro" id="IPR008183">
    <property type="entry name" value="Aldose_1/G6P_1-epimerase"/>
</dbReference>
<name>A0A410H5S7_9GAMM</name>
<evidence type="ECO:0000256" key="1">
    <source>
        <dbReference type="ARBA" id="ARBA00001096"/>
    </source>
</evidence>
<gene>
    <name evidence="6" type="ORF">EPV75_11735</name>
</gene>
<dbReference type="PIRSF" id="PIRSF016020">
    <property type="entry name" value="PHexose_mutarotase"/>
    <property type="match status" value="1"/>
</dbReference>
<protein>
    <recommendedName>
        <fullName evidence="4">Putative glucose-6-phosphate 1-epimerase</fullName>
        <ecNumber evidence="4">5.1.3.15</ecNumber>
    </recommendedName>
</protein>
<dbReference type="RefSeq" id="WP_128385517.1">
    <property type="nucleotide sequence ID" value="NZ_CP035033.1"/>
</dbReference>
<dbReference type="PANTHER" id="PTHR11122:SF13">
    <property type="entry name" value="GLUCOSE-6-PHOSPHATE 1-EPIMERASE"/>
    <property type="match status" value="1"/>
</dbReference>
<dbReference type="CDD" id="cd09020">
    <property type="entry name" value="D-hex-6-P-epi_like"/>
    <property type="match status" value="1"/>
</dbReference>
<dbReference type="PANTHER" id="PTHR11122">
    <property type="entry name" value="APOSPORY-ASSOCIATED PROTEIN C-RELATED"/>
    <property type="match status" value="1"/>
</dbReference>
<dbReference type="AlphaFoldDB" id="A0A410H5S7"/>
<comment type="similarity">
    <text evidence="2 4">Belongs to the glucose-6-phosphate 1-epimerase family.</text>
</comment>
<dbReference type="GO" id="GO:0005975">
    <property type="term" value="P:carbohydrate metabolic process"/>
    <property type="evidence" value="ECO:0007669"/>
    <property type="project" value="InterPro"/>
</dbReference>
<dbReference type="SUPFAM" id="SSF74650">
    <property type="entry name" value="Galactose mutarotase-like"/>
    <property type="match status" value="1"/>
</dbReference>
<organism evidence="6 7">
    <name type="scientific">Hydrogenovibrio thermophilus</name>
    <dbReference type="NCBI Taxonomy" id="265883"/>
    <lineage>
        <taxon>Bacteria</taxon>
        <taxon>Pseudomonadati</taxon>
        <taxon>Pseudomonadota</taxon>
        <taxon>Gammaproteobacteria</taxon>
        <taxon>Thiotrichales</taxon>
        <taxon>Piscirickettsiaceae</taxon>
        <taxon>Hydrogenovibrio</taxon>
    </lineage>
</organism>
<keyword evidence="3 4" id="KW-0413">Isomerase</keyword>
<evidence type="ECO:0000256" key="3">
    <source>
        <dbReference type="ARBA" id="ARBA00023235"/>
    </source>
</evidence>
<sequence>MQSVEALQQTFSVEGVRFYRQDGLVMVEVRNAAANALLTTHGASVLSFTPLSEATSQQDWLWVSESAVYSGEKPVRGGIPVCWPWFGQADKPGLPAHGFVRNQVWELASVSAVSPTQTKLVLTSASSPDTLALWPHAFELQLTVTIGESLALSLTTHNLSDQPVDITEALHTYFSVSNAPEVVVDGLQGSECFDKLTYAESYFQTAPLKIQPPIDSVFIDQTEPVIIRDPGYNRCIRIEKESAVSSVVWNPGPEIIKGFADMNDQAWPKMLCVEAGNVLQNAVTVAPGSEHTLRMMLTEQAYSAESS</sequence>